<organism evidence="6 9">
    <name type="scientific">Tatumella citrea</name>
    <name type="common">Pantoea citrea</name>
    <dbReference type="NCBI Taxonomy" id="53336"/>
    <lineage>
        <taxon>Bacteria</taxon>
        <taxon>Pseudomonadati</taxon>
        <taxon>Pseudomonadota</taxon>
        <taxon>Gammaproteobacteria</taxon>
        <taxon>Enterobacterales</taxon>
        <taxon>Erwiniaceae</taxon>
        <taxon>Tatumella</taxon>
    </lineage>
</organism>
<dbReference type="EMBL" id="CP015581">
    <property type="protein sequence ID" value="ARU98495.1"/>
    <property type="molecule type" value="Genomic_DNA"/>
</dbReference>
<dbReference type="Gene3D" id="1.10.10.10">
    <property type="entry name" value="Winged helix-like DNA-binding domain superfamily/Winged helix DNA-binding domain"/>
    <property type="match status" value="1"/>
</dbReference>
<dbReference type="GO" id="GO:0010628">
    <property type="term" value="P:positive regulation of gene expression"/>
    <property type="evidence" value="ECO:0007669"/>
    <property type="project" value="TreeGrafter"/>
</dbReference>
<feature type="domain" description="HTH lysR-type" evidence="5">
    <location>
        <begin position="1"/>
        <end position="58"/>
    </location>
</feature>
<dbReference type="PANTHER" id="PTHR30427:SF1">
    <property type="entry name" value="TRANSCRIPTIONAL ACTIVATOR PROTEIN LYSR"/>
    <property type="match status" value="1"/>
</dbReference>
<dbReference type="OrthoDB" id="8437302at2"/>
<accession>A0A1Y0L8T3</accession>
<dbReference type="AlphaFoldDB" id="A0A1Y0L8T3"/>
<evidence type="ECO:0000313" key="6">
    <source>
        <dbReference type="EMBL" id="ARU94456.1"/>
    </source>
</evidence>
<dbReference type="Proteomes" id="UP000195729">
    <property type="component" value="Chromosome"/>
</dbReference>
<keyword evidence="2" id="KW-0805">Transcription regulation</keyword>
<dbReference type="GO" id="GO:0003700">
    <property type="term" value="F:DNA-binding transcription factor activity"/>
    <property type="evidence" value="ECO:0007669"/>
    <property type="project" value="InterPro"/>
</dbReference>
<evidence type="ECO:0000256" key="2">
    <source>
        <dbReference type="ARBA" id="ARBA00023015"/>
    </source>
</evidence>
<dbReference type="InterPro" id="IPR000847">
    <property type="entry name" value="LysR_HTH_N"/>
</dbReference>
<keyword evidence="4" id="KW-0804">Transcription</keyword>
<dbReference type="PRINTS" id="PR00039">
    <property type="entry name" value="HTHLYSR"/>
</dbReference>
<dbReference type="Pfam" id="PF00126">
    <property type="entry name" value="HTH_1"/>
    <property type="match status" value="1"/>
</dbReference>
<dbReference type="PANTHER" id="PTHR30427">
    <property type="entry name" value="TRANSCRIPTIONAL ACTIVATOR PROTEIN LYSR"/>
    <property type="match status" value="1"/>
</dbReference>
<dbReference type="Proteomes" id="UP000195814">
    <property type="component" value="Chromosome"/>
</dbReference>
<evidence type="ECO:0000313" key="8">
    <source>
        <dbReference type="Proteomes" id="UP000195729"/>
    </source>
</evidence>
<proteinExistence type="inferred from homology"/>
<dbReference type="GO" id="GO:0043565">
    <property type="term" value="F:sequence-specific DNA binding"/>
    <property type="evidence" value="ECO:0007669"/>
    <property type="project" value="TreeGrafter"/>
</dbReference>
<dbReference type="InterPro" id="IPR005119">
    <property type="entry name" value="LysR_subst-bd"/>
</dbReference>
<dbReference type="EMBL" id="CP015579">
    <property type="protein sequence ID" value="ARU94456.1"/>
    <property type="molecule type" value="Genomic_DNA"/>
</dbReference>
<keyword evidence="3" id="KW-0238">DNA-binding</keyword>
<keyword evidence="8" id="KW-1185">Reference proteome</keyword>
<dbReference type="PROSITE" id="PS50931">
    <property type="entry name" value="HTH_LYSR"/>
    <property type="match status" value="1"/>
</dbReference>
<gene>
    <name evidence="6" type="ORF">A7K98_12160</name>
    <name evidence="7" type="ORF">A7K99_12155</name>
</gene>
<evidence type="ECO:0000256" key="1">
    <source>
        <dbReference type="ARBA" id="ARBA00009437"/>
    </source>
</evidence>
<evidence type="ECO:0000256" key="4">
    <source>
        <dbReference type="ARBA" id="ARBA00023163"/>
    </source>
</evidence>
<dbReference type="SUPFAM" id="SSF53850">
    <property type="entry name" value="Periplasmic binding protein-like II"/>
    <property type="match status" value="1"/>
</dbReference>
<evidence type="ECO:0000313" key="9">
    <source>
        <dbReference type="Proteomes" id="UP000195814"/>
    </source>
</evidence>
<dbReference type="KEGG" id="tci:A7K98_12160"/>
<comment type="similarity">
    <text evidence="1">Belongs to the LysR transcriptional regulatory family.</text>
</comment>
<dbReference type="RefSeq" id="WP_087488817.1">
    <property type="nucleotide sequence ID" value="NZ_CP015579.1"/>
</dbReference>
<dbReference type="InterPro" id="IPR036388">
    <property type="entry name" value="WH-like_DNA-bd_sf"/>
</dbReference>
<dbReference type="Pfam" id="PF03466">
    <property type="entry name" value="LysR_substrate"/>
    <property type="match status" value="1"/>
</dbReference>
<sequence length="295" mass="32821">MTPRQLEVFICVVKTGSVTGAASQLAMSQPSVSKSLALTEQQLGFSLFRRQQGKMLPTPEARELYKEALRIVHEQQRFTRLAEHIRHYRVGQLRVAATPALALNVLPQAVARFREAYPDYGIVADMCLNSDIESAVQEGRYDLGFMVIPDNGTPSRYPVTCQGEMVCVMQEKHPLAKKQHLYWQDIDTRDLIFITTDARLVAMISTNIPEFSQRQVAVTETNRYSMAVNMVRSGENNITLVDNFSLKGIDLNGLAVRSFRPALAVAVVTVADEQGSCSEPAAHFVSIMDSILNSL</sequence>
<name>A0A1Y0L8T3_TATCI</name>
<dbReference type="InterPro" id="IPR036390">
    <property type="entry name" value="WH_DNA-bd_sf"/>
</dbReference>
<evidence type="ECO:0000256" key="3">
    <source>
        <dbReference type="ARBA" id="ARBA00023125"/>
    </source>
</evidence>
<dbReference type="SUPFAM" id="SSF46785">
    <property type="entry name" value="Winged helix' DNA-binding domain"/>
    <property type="match status" value="1"/>
</dbReference>
<evidence type="ECO:0000259" key="5">
    <source>
        <dbReference type="PROSITE" id="PS50931"/>
    </source>
</evidence>
<reference evidence="8 9" key="1">
    <citation type="submission" date="2016-05" db="EMBL/GenBank/DDBJ databases">
        <title>Complete genome sequence of two 2,5-diketo-D-glunonic acid producing strain Tatumella citrea.</title>
        <authorList>
            <person name="Duan C."/>
            <person name="Yang J."/>
            <person name="Yang S."/>
        </authorList>
    </citation>
    <scope>NUCLEOTIDE SEQUENCE [LARGE SCALE GENOMIC DNA]</scope>
    <source>
        <strain evidence="7 8">ATCC 39140</strain>
        <strain evidence="6 9">DSM 13699</strain>
    </source>
</reference>
<evidence type="ECO:0000313" key="7">
    <source>
        <dbReference type="EMBL" id="ARU98495.1"/>
    </source>
</evidence>
<dbReference type="Gene3D" id="3.40.190.290">
    <property type="match status" value="1"/>
</dbReference>
<protein>
    <submittedName>
        <fullName evidence="6">LysR family transcriptional regulator</fullName>
    </submittedName>
</protein>